<dbReference type="SUPFAM" id="SSF55545">
    <property type="entry name" value="beta-N-acetylhexosaminidase-like domain"/>
    <property type="match status" value="1"/>
</dbReference>
<feature type="domain" description="Beta-hexosaminidase bacterial type N-terminal" evidence="9">
    <location>
        <begin position="30"/>
        <end position="162"/>
    </location>
</feature>
<dbReference type="PANTHER" id="PTHR22600:SF57">
    <property type="entry name" value="BETA-N-ACETYLHEXOSAMINIDASE"/>
    <property type="match status" value="1"/>
</dbReference>
<dbReference type="CDD" id="cd06563">
    <property type="entry name" value="GH20_chitobiase-like"/>
    <property type="match status" value="1"/>
</dbReference>
<evidence type="ECO:0000256" key="2">
    <source>
        <dbReference type="ARBA" id="ARBA00006285"/>
    </source>
</evidence>
<dbReference type="SUPFAM" id="SSF51445">
    <property type="entry name" value="(Trans)glycosidases"/>
    <property type="match status" value="1"/>
</dbReference>
<dbReference type="InterPro" id="IPR017853">
    <property type="entry name" value="GH"/>
</dbReference>
<dbReference type="InterPro" id="IPR029018">
    <property type="entry name" value="Hex-like_dom2"/>
</dbReference>
<dbReference type="Gene3D" id="3.20.20.80">
    <property type="entry name" value="Glycosidases"/>
    <property type="match status" value="1"/>
</dbReference>
<evidence type="ECO:0000313" key="11">
    <source>
        <dbReference type="EMBL" id="SMO97509.1"/>
    </source>
</evidence>
<feature type="domain" description="Glycoside hydrolase family 20 catalytic" evidence="8">
    <location>
        <begin position="165"/>
        <end position="511"/>
    </location>
</feature>
<keyword evidence="5" id="KW-0326">Glycosidase</keyword>
<feature type="signal peptide" evidence="7">
    <location>
        <begin position="1"/>
        <end position="23"/>
    </location>
</feature>
<dbReference type="InterPro" id="IPR025705">
    <property type="entry name" value="Beta_hexosaminidase_sua/sub"/>
</dbReference>
<evidence type="ECO:0000256" key="1">
    <source>
        <dbReference type="ARBA" id="ARBA00001231"/>
    </source>
</evidence>
<dbReference type="EMBL" id="FXTN01000014">
    <property type="protein sequence ID" value="SMO97509.1"/>
    <property type="molecule type" value="Genomic_DNA"/>
</dbReference>
<dbReference type="Proteomes" id="UP000320300">
    <property type="component" value="Unassembled WGS sequence"/>
</dbReference>
<reference evidence="11 12" key="1">
    <citation type="submission" date="2017-05" db="EMBL/GenBank/DDBJ databases">
        <authorList>
            <person name="Varghese N."/>
            <person name="Submissions S."/>
        </authorList>
    </citation>
    <scope>NUCLEOTIDE SEQUENCE [LARGE SCALE GENOMIC DNA]</scope>
    <source>
        <strain evidence="11 12">DSM 19036</strain>
    </source>
</reference>
<dbReference type="InterPro" id="IPR015883">
    <property type="entry name" value="Glyco_hydro_20_cat"/>
</dbReference>
<evidence type="ECO:0000256" key="5">
    <source>
        <dbReference type="ARBA" id="ARBA00023295"/>
    </source>
</evidence>
<evidence type="ECO:0000256" key="7">
    <source>
        <dbReference type="SAM" id="SignalP"/>
    </source>
</evidence>
<dbReference type="Pfam" id="PF02838">
    <property type="entry name" value="Glyco_hydro_20b"/>
    <property type="match status" value="1"/>
</dbReference>
<feature type="chain" id="PRO_5021938072" description="beta-N-acetylhexosaminidase" evidence="7">
    <location>
        <begin position="24"/>
        <end position="633"/>
    </location>
</feature>
<evidence type="ECO:0000259" key="9">
    <source>
        <dbReference type="Pfam" id="PF02838"/>
    </source>
</evidence>
<gene>
    <name evidence="11" type="ORF">SAMN06265348_11473</name>
</gene>
<evidence type="ECO:0000313" key="12">
    <source>
        <dbReference type="Proteomes" id="UP000320300"/>
    </source>
</evidence>
<dbReference type="Pfam" id="PF13290">
    <property type="entry name" value="CHB_HEX_C_1"/>
    <property type="match status" value="1"/>
</dbReference>
<dbReference type="OrthoDB" id="1006965at2"/>
<dbReference type="InterPro" id="IPR015882">
    <property type="entry name" value="HEX_bac_N"/>
</dbReference>
<dbReference type="GO" id="GO:0004563">
    <property type="term" value="F:beta-N-acetylhexosaminidase activity"/>
    <property type="evidence" value="ECO:0007669"/>
    <property type="project" value="UniProtKB-EC"/>
</dbReference>
<dbReference type="Pfam" id="PF00728">
    <property type="entry name" value="Glyco_hydro_20"/>
    <property type="match status" value="1"/>
</dbReference>
<dbReference type="Gene3D" id="3.30.379.10">
    <property type="entry name" value="Chitobiase/beta-hexosaminidase domain 2-like"/>
    <property type="match status" value="1"/>
</dbReference>
<keyword evidence="12" id="KW-1185">Reference proteome</keyword>
<name>A0A521FMZ4_9SPHI</name>
<evidence type="ECO:0000256" key="3">
    <source>
        <dbReference type="ARBA" id="ARBA00012663"/>
    </source>
</evidence>
<comment type="similarity">
    <text evidence="2">Belongs to the glycosyl hydrolase 20 family.</text>
</comment>
<dbReference type="PIRSF" id="PIRSF001093">
    <property type="entry name" value="B-hxosamndse_ab_euk"/>
    <property type="match status" value="1"/>
</dbReference>
<dbReference type="PANTHER" id="PTHR22600">
    <property type="entry name" value="BETA-HEXOSAMINIDASE"/>
    <property type="match status" value="1"/>
</dbReference>
<dbReference type="RefSeq" id="WP_142530721.1">
    <property type="nucleotide sequence ID" value="NZ_CBCSJO010000013.1"/>
</dbReference>
<dbReference type="GO" id="GO:0030203">
    <property type="term" value="P:glycosaminoglycan metabolic process"/>
    <property type="evidence" value="ECO:0007669"/>
    <property type="project" value="TreeGrafter"/>
</dbReference>
<feature type="domain" description="GH29D-like beta-sandwich" evidence="10">
    <location>
        <begin position="556"/>
        <end position="607"/>
    </location>
</feature>
<organism evidence="11 12">
    <name type="scientific">Pedobacter westerhofensis</name>
    <dbReference type="NCBI Taxonomy" id="425512"/>
    <lineage>
        <taxon>Bacteria</taxon>
        <taxon>Pseudomonadati</taxon>
        <taxon>Bacteroidota</taxon>
        <taxon>Sphingobacteriia</taxon>
        <taxon>Sphingobacteriales</taxon>
        <taxon>Sphingobacteriaceae</taxon>
        <taxon>Pedobacter</taxon>
    </lineage>
</organism>
<dbReference type="PRINTS" id="PR00738">
    <property type="entry name" value="GLHYDRLASE20"/>
</dbReference>
<proteinExistence type="inferred from homology"/>
<dbReference type="GO" id="GO:0016020">
    <property type="term" value="C:membrane"/>
    <property type="evidence" value="ECO:0007669"/>
    <property type="project" value="TreeGrafter"/>
</dbReference>
<dbReference type="GO" id="GO:0005975">
    <property type="term" value="P:carbohydrate metabolic process"/>
    <property type="evidence" value="ECO:0007669"/>
    <property type="project" value="InterPro"/>
</dbReference>
<dbReference type="InterPro" id="IPR059177">
    <property type="entry name" value="GH29D-like_dom"/>
</dbReference>
<keyword evidence="4" id="KW-0378">Hydrolase</keyword>
<evidence type="ECO:0000259" key="8">
    <source>
        <dbReference type="Pfam" id="PF00728"/>
    </source>
</evidence>
<evidence type="ECO:0000256" key="6">
    <source>
        <dbReference type="PIRSR" id="PIRSR625705-1"/>
    </source>
</evidence>
<feature type="active site" description="Proton donor" evidence="6">
    <location>
        <position position="346"/>
    </location>
</feature>
<sequence length="633" mass="72102">MRKNQLFFIVTAFIALTALHVNAAEPRRVHLIPEPVSVREQSGEFILDNSVSLELKSKNKQLQQSLKWFSAKIQRATGVDVSKSNGSKKITILLNTDTDAEIGKEGYHLKVSPQQIVLTANTAAGAFYGLQTIIQLFPSDIEAKQLKAGLNWNIPSVEVTDYPRFGWRGLMLDVSRHFFTKEEVKGFIDEMVKYKYNTFHWHLTDDQGWRIEIKSLPELTKKGAYSVKRTGRWGTFLPALANEEPTYGGFYTQEDIKEIVKYAQDRYVTVLPEIDVPGHSLAMITTYPSLSSTRKQYSVNSGWRTDPQDDNSLDPSNEDVYKTLDKVFTEIAKLFPCQYIHIGGDEAYKGYWEKNPACQKLMAKEGLKDVEQLQSYFIKRLEKILESKGKKLIGWDEILQGGLAESATVMSWRGMNGGIEAAKMNHPVVMTPWDYVYLDLYQGDPLAEPDTYGLCRLSDSYNYEPVPAGLDEKLILGGQGNLWTESVPTYRHMEYMVWPRSIALSEVYWSPKSKKNWPDFMSRLENEFTRLDAADINYSKSCYNVIFKPVKEGRNDVSLTMATEVPGLEIYYTFDNTFPDLHAAKYDGSVLNFPMGASQINAVTYRNGKPIGKQINIKKEELIKRSEAARHVY</sequence>
<protein>
    <recommendedName>
        <fullName evidence="3">beta-N-acetylhexosaminidase</fullName>
        <ecNumber evidence="3">3.2.1.52</ecNumber>
    </recommendedName>
</protein>
<dbReference type="AlphaFoldDB" id="A0A521FMZ4"/>
<accession>A0A521FMZ4</accession>
<dbReference type="EC" id="3.2.1.52" evidence="3"/>
<comment type="catalytic activity">
    <reaction evidence="1">
        <text>Hydrolysis of terminal non-reducing N-acetyl-D-hexosamine residues in N-acetyl-beta-D-hexosaminides.</text>
        <dbReference type="EC" id="3.2.1.52"/>
    </reaction>
</comment>
<evidence type="ECO:0000259" key="10">
    <source>
        <dbReference type="Pfam" id="PF13290"/>
    </source>
</evidence>
<evidence type="ECO:0000256" key="4">
    <source>
        <dbReference type="ARBA" id="ARBA00022801"/>
    </source>
</evidence>
<keyword evidence="7" id="KW-0732">Signal</keyword>